<reference evidence="2" key="1">
    <citation type="submission" date="2022-10" db="EMBL/GenBank/DDBJ databases">
        <title>Chitinophaga sp. nov., isolated from soil.</title>
        <authorList>
            <person name="Jeon C.O."/>
        </authorList>
    </citation>
    <scope>NUCLEOTIDE SEQUENCE</scope>
    <source>
        <strain evidence="2">R8</strain>
    </source>
</reference>
<evidence type="ECO:0000313" key="3">
    <source>
        <dbReference type="Proteomes" id="UP001162741"/>
    </source>
</evidence>
<dbReference type="InterPro" id="IPR014710">
    <property type="entry name" value="RmlC-like_jellyroll"/>
</dbReference>
<protein>
    <submittedName>
        <fullName evidence="2">Crp/Fnr family transcriptional regulator</fullName>
    </submittedName>
</protein>
<dbReference type="RefSeq" id="WP_264283381.1">
    <property type="nucleotide sequence ID" value="NZ_CP107006.1"/>
</dbReference>
<accession>A0ABY6JBJ2</accession>
<dbReference type="InterPro" id="IPR018490">
    <property type="entry name" value="cNMP-bd_dom_sf"/>
</dbReference>
<dbReference type="InterPro" id="IPR000595">
    <property type="entry name" value="cNMP-bd_dom"/>
</dbReference>
<dbReference type="SUPFAM" id="SSF51206">
    <property type="entry name" value="cAMP-binding domain-like"/>
    <property type="match status" value="1"/>
</dbReference>
<gene>
    <name evidence="2" type="ORF">MKQ68_11280</name>
</gene>
<dbReference type="Gene3D" id="2.60.120.10">
    <property type="entry name" value="Jelly Rolls"/>
    <property type="match status" value="1"/>
</dbReference>
<evidence type="ECO:0000259" key="1">
    <source>
        <dbReference type="PROSITE" id="PS50042"/>
    </source>
</evidence>
<proteinExistence type="predicted"/>
<dbReference type="Proteomes" id="UP001162741">
    <property type="component" value="Chromosome"/>
</dbReference>
<evidence type="ECO:0000313" key="2">
    <source>
        <dbReference type="EMBL" id="UYQ95684.1"/>
    </source>
</evidence>
<organism evidence="2 3">
    <name type="scientific">Chitinophaga horti</name>
    <dbReference type="NCBI Taxonomy" id="2920382"/>
    <lineage>
        <taxon>Bacteria</taxon>
        <taxon>Pseudomonadati</taxon>
        <taxon>Bacteroidota</taxon>
        <taxon>Chitinophagia</taxon>
        <taxon>Chitinophagales</taxon>
        <taxon>Chitinophagaceae</taxon>
        <taxon>Chitinophaga</taxon>
    </lineage>
</organism>
<feature type="domain" description="Cyclic nucleotide-binding" evidence="1">
    <location>
        <begin position="13"/>
        <end position="117"/>
    </location>
</feature>
<dbReference type="PROSITE" id="PS50042">
    <property type="entry name" value="CNMP_BINDING_3"/>
    <property type="match status" value="1"/>
</dbReference>
<dbReference type="EMBL" id="CP107006">
    <property type="protein sequence ID" value="UYQ95684.1"/>
    <property type="molecule type" value="Genomic_DNA"/>
</dbReference>
<sequence length="193" mass="22392">MTDITPFFQKINTYTTLSPEAEADWRSIIRPNSYDKGEDFIRMGSVPRNVAFVVKGLFAQSYIADSGEAVIKYFFPEGRIAGSIPATLTRSESLFSISALEATTVLEYNYHEFKRLVTLHASIATFYIHYMERHWIIDKEPYEISLRHDTAKSRYDDFIKNYPELLKRVKKHHIASYLGITPTQMSRIFFANK</sequence>
<keyword evidence="3" id="KW-1185">Reference proteome</keyword>
<dbReference type="Pfam" id="PF00027">
    <property type="entry name" value="cNMP_binding"/>
    <property type="match status" value="1"/>
</dbReference>
<dbReference type="CDD" id="cd00038">
    <property type="entry name" value="CAP_ED"/>
    <property type="match status" value="1"/>
</dbReference>
<name>A0ABY6JBJ2_9BACT</name>